<evidence type="ECO:0000313" key="8">
    <source>
        <dbReference type="Proteomes" id="UP000034927"/>
    </source>
</evidence>
<feature type="transmembrane region" description="Helical" evidence="6">
    <location>
        <begin position="32"/>
        <end position="50"/>
    </location>
</feature>
<evidence type="ECO:0000256" key="4">
    <source>
        <dbReference type="ARBA" id="ARBA00022989"/>
    </source>
</evidence>
<feature type="transmembrane region" description="Helical" evidence="6">
    <location>
        <begin position="62"/>
        <end position="84"/>
    </location>
</feature>
<dbReference type="GO" id="GO:0016020">
    <property type="term" value="C:membrane"/>
    <property type="evidence" value="ECO:0007669"/>
    <property type="project" value="UniProtKB-SubCell"/>
</dbReference>
<name>A0A0G0DWN4_9BACT</name>
<dbReference type="AlphaFoldDB" id="A0A0G0DWN4"/>
<comment type="caution">
    <text evidence="7">The sequence shown here is derived from an EMBL/GenBank/DDBJ whole genome shotgun (WGS) entry which is preliminary data.</text>
</comment>
<accession>A0A0G0DWN4</accession>
<proteinExistence type="inferred from homology"/>
<reference evidence="7 8" key="1">
    <citation type="journal article" date="2015" name="Nature">
        <title>rRNA introns, odd ribosomes, and small enigmatic genomes across a large radiation of phyla.</title>
        <authorList>
            <person name="Brown C.T."/>
            <person name="Hug L.A."/>
            <person name="Thomas B.C."/>
            <person name="Sharon I."/>
            <person name="Castelle C.J."/>
            <person name="Singh A."/>
            <person name="Wilkins M.J."/>
            <person name="Williams K.H."/>
            <person name="Banfield J.F."/>
        </authorList>
    </citation>
    <scope>NUCLEOTIDE SEQUENCE [LARGE SCALE GENOMIC DNA]</scope>
</reference>
<dbReference type="PANTHER" id="PTHR21716:SF4">
    <property type="entry name" value="TRANSMEMBRANE PROTEIN 245"/>
    <property type="match status" value="1"/>
</dbReference>
<dbReference type="PATRIC" id="fig|1619045.3.peg.61"/>
<comment type="similarity">
    <text evidence="2">Belongs to the autoinducer-2 exporter (AI-2E) (TC 2.A.86) family.</text>
</comment>
<evidence type="ECO:0000256" key="5">
    <source>
        <dbReference type="ARBA" id="ARBA00023136"/>
    </source>
</evidence>
<comment type="subcellular location">
    <subcellularLocation>
        <location evidence="1">Membrane</location>
        <topology evidence="1">Multi-pass membrane protein</topology>
    </subcellularLocation>
</comment>
<feature type="transmembrane region" description="Helical" evidence="6">
    <location>
        <begin position="262"/>
        <end position="284"/>
    </location>
</feature>
<keyword evidence="5 6" id="KW-0472">Membrane</keyword>
<dbReference type="Proteomes" id="UP000034927">
    <property type="component" value="Unassembled WGS sequence"/>
</dbReference>
<evidence type="ECO:0000256" key="6">
    <source>
        <dbReference type="SAM" id="Phobius"/>
    </source>
</evidence>
<feature type="transmembrane region" description="Helical" evidence="6">
    <location>
        <begin position="9"/>
        <end position="26"/>
    </location>
</feature>
<sequence>MDFSKIRNYLFLGLLGIVTISFLSLLKSFAYPIFWAAIIAALFYPLYKYINTKINHPNFSTLITMLVVLLVIIIPLTVIGTLLIKQSLEVYLSFDNNQISTTLHQSLEWFKSNPYTTKLQINEAMITEKFSEITRTITSYIFVTAKNLTQDSITFFAMFLIMFYTLFFFIRDGKKLLLKLMYICPLGDKYEKMLYKKFTTTTHSTIKGTLLVAALQGTLGGLLFWITGISGAVIWGILIAVASLIPAIGTAIIWLPAGIVMLLSGGIWQGLTILIFGALVISTIDNFLRPILVGKDTQMHPLLILFSTLGGLILFGISGFMIGPIIAALFISFWEMYEEYYKDDLAHN</sequence>
<dbReference type="Pfam" id="PF01594">
    <property type="entry name" value="AI-2E_transport"/>
    <property type="match status" value="1"/>
</dbReference>
<protein>
    <submittedName>
        <fullName evidence="7">Putative permease</fullName>
    </submittedName>
</protein>
<evidence type="ECO:0000256" key="3">
    <source>
        <dbReference type="ARBA" id="ARBA00022692"/>
    </source>
</evidence>
<feature type="transmembrane region" description="Helical" evidence="6">
    <location>
        <begin position="304"/>
        <end position="334"/>
    </location>
</feature>
<dbReference type="InterPro" id="IPR002549">
    <property type="entry name" value="AI-2E-like"/>
</dbReference>
<keyword evidence="4 6" id="KW-1133">Transmembrane helix</keyword>
<evidence type="ECO:0000313" key="7">
    <source>
        <dbReference type="EMBL" id="KKP59557.1"/>
    </source>
</evidence>
<feature type="transmembrane region" description="Helical" evidence="6">
    <location>
        <begin position="206"/>
        <end position="226"/>
    </location>
</feature>
<evidence type="ECO:0000256" key="2">
    <source>
        <dbReference type="ARBA" id="ARBA00009773"/>
    </source>
</evidence>
<evidence type="ECO:0000256" key="1">
    <source>
        <dbReference type="ARBA" id="ARBA00004141"/>
    </source>
</evidence>
<organism evidence="7 8">
    <name type="scientific">Candidatus Magasanikbacteria bacterium GW2011_GWC2_34_16</name>
    <dbReference type="NCBI Taxonomy" id="1619045"/>
    <lineage>
        <taxon>Bacteria</taxon>
        <taxon>Candidatus Magasanikiibacteriota</taxon>
    </lineage>
</organism>
<dbReference type="EMBL" id="LBPO01000001">
    <property type="protein sequence ID" value="KKP59557.1"/>
    <property type="molecule type" value="Genomic_DNA"/>
</dbReference>
<dbReference type="PANTHER" id="PTHR21716">
    <property type="entry name" value="TRANSMEMBRANE PROTEIN"/>
    <property type="match status" value="1"/>
</dbReference>
<feature type="transmembrane region" description="Helical" evidence="6">
    <location>
        <begin position="152"/>
        <end position="170"/>
    </location>
</feature>
<gene>
    <name evidence="7" type="ORF">UR53_C0001G0057</name>
</gene>
<feature type="transmembrane region" description="Helical" evidence="6">
    <location>
        <begin position="232"/>
        <end position="255"/>
    </location>
</feature>
<keyword evidence="3 6" id="KW-0812">Transmembrane</keyword>